<keyword evidence="4 6" id="KW-0479">Metal-binding</keyword>
<protein>
    <submittedName>
        <fullName evidence="9">Cytochrome P450</fullName>
    </submittedName>
</protein>
<comment type="caution">
    <text evidence="9">The sequence shown here is derived from an EMBL/GenBank/DDBJ whole genome shotgun (WGS) entry which is preliminary data.</text>
</comment>
<dbReference type="SUPFAM" id="SSF48264">
    <property type="entry name" value="Cytochrome P450"/>
    <property type="match status" value="1"/>
</dbReference>
<evidence type="ECO:0000256" key="5">
    <source>
        <dbReference type="ARBA" id="ARBA00023004"/>
    </source>
</evidence>
<evidence type="ECO:0000256" key="1">
    <source>
        <dbReference type="ARBA" id="ARBA00001971"/>
    </source>
</evidence>
<keyword evidence="8" id="KW-0812">Transmembrane</keyword>
<evidence type="ECO:0000256" key="6">
    <source>
        <dbReference type="PIRSR" id="PIRSR602401-1"/>
    </source>
</evidence>
<dbReference type="PANTHER" id="PTHR24305:SF166">
    <property type="entry name" value="CYTOCHROME P450 12A4, MITOCHONDRIAL-RELATED"/>
    <property type="match status" value="1"/>
</dbReference>
<reference evidence="9" key="1">
    <citation type="submission" date="2023-06" db="EMBL/GenBank/DDBJ databases">
        <title>Genome-scale phylogeny and comparative genomics of the fungal order Sordariales.</title>
        <authorList>
            <consortium name="Lawrence Berkeley National Laboratory"/>
            <person name="Hensen N."/>
            <person name="Bonometti L."/>
            <person name="Westerberg I."/>
            <person name="Brannstrom I.O."/>
            <person name="Guillou S."/>
            <person name="Cros-Aarteil S."/>
            <person name="Calhoun S."/>
            <person name="Haridas S."/>
            <person name="Kuo A."/>
            <person name="Mondo S."/>
            <person name="Pangilinan J."/>
            <person name="Riley R."/>
            <person name="Labutti K."/>
            <person name="Andreopoulos B."/>
            <person name="Lipzen A."/>
            <person name="Chen C."/>
            <person name="Yanf M."/>
            <person name="Daum C."/>
            <person name="Ng V."/>
            <person name="Clum A."/>
            <person name="Steindorff A."/>
            <person name="Ohm R."/>
            <person name="Martin F."/>
            <person name="Silar P."/>
            <person name="Natvig D."/>
            <person name="Lalanne C."/>
            <person name="Gautier V."/>
            <person name="Ament-Velasquez S.L."/>
            <person name="Kruys A."/>
            <person name="Hutchinson M.I."/>
            <person name="Powell A.J."/>
            <person name="Barry K."/>
            <person name="Miller A.N."/>
            <person name="Grigoriev I.V."/>
            <person name="Debuchy R."/>
            <person name="Gladieux P."/>
            <person name="Thoren M.H."/>
            <person name="Johannesson H."/>
        </authorList>
    </citation>
    <scope>NUCLEOTIDE SEQUENCE</scope>
    <source>
        <strain evidence="9">PSN4</strain>
    </source>
</reference>
<dbReference type="PRINTS" id="PR00385">
    <property type="entry name" value="P450"/>
</dbReference>
<evidence type="ECO:0000313" key="9">
    <source>
        <dbReference type="EMBL" id="KAK1760547.1"/>
    </source>
</evidence>
<feature type="transmembrane region" description="Helical" evidence="8">
    <location>
        <begin position="58"/>
        <end position="79"/>
    </location>
</feature>
<keyword evidence="10" id="KW-1185">Reference proteome</keyword>
<dbReference type="GO" id="GO:0004497">
    <property type="term" value="F:monooxygenase activity"/>
    <property type="evidence" value="ECO:0007669"/>
    <property type="project" value="UniProtKB-KW"/>
</dbReference>
<dbReference type="Pfam" id="PF00067">
    <property type="entry name" value="p450"/>
    <property type="match status" value="2"/>
</dbReference>
<name>A0AAJ0BM98_9PEZI</name>
<dbReference type="CDD" id="cd11070">
    <property type="entry name" value="CYP56-like"/>
    <property type="match status" value="1"/>
</dbReference>
<sequence length="647" mass="72554">MPARQEEPKMVSTLLFAAGLVSAVAVYKYVSALQRNIALARSTGLKYVVYPIHPLNNLWQLTAGLILPLVYCVFPASWLKGWILPLQREWSYRTNQEFFDWAGSESVIIVAPDDVMLYTESAEVISQVTARKEAFPKDIARYGLLTFFGQNVVSTEAAVWRMHRRVTAPSFNEKNAAHTFAEALKQTRGMLNYLFNWELETKDSTGTIRTLEHDTMVWALNIIGYVGFGLRLIFPGEKLPDDPKLAKYGSLEAPPGYDLPFAQSLGTLLERIVAILLIPGWALKTLPFEFTRMTRMAKDNYRKYMEEFLAVKKEEVRKGDHERVGMDIMGELVRSVYGEKDSKTGAKLTDDEIISNAFIMTLAGHETTANVLHFTLVHLATNPSAQRRLQKDVDELLGDSDPLTWDYERNINALLASHIGACVNETMRVMPPVTVIPKITSPSSPQSISIKGQKHVLPAGLSIAFYLTSAHRNPNQWPTQPSKRTGKPTDLEEWLPDRWYRDTFKAASANTDDHGEDETADYGGYKGSDTSAALYRPVRGSFLPFSDGPRSCLGRRLAVVELAAALPAIFQKYSVELAVDEWATDEEVARMSVEEKREVYAKAQESSRAKIAAATAIITLKFQGGEHVPVRIVKRGKERFVRDLEVV</sequence>
<keyword evidence="7" id="KW-0503">Monooxygenase</keyword>
<dbReference type="AlphaFoldDB" id="A0AAJ0BM98"/>
<dbReference type="PANTHER" id="PTHR24305">
    <property type="entry name" value="CYTOCHROME P450"/>
    <property type="match status" value="1"/>
</dbReference>
<dbReference type="InterPro" id="IPR050121">
    <property type="entry name" value="Cytochrome_P450_monoxygenase"/>
</dbReference>
<keyword evidence="8" id="KW-0472">Membrane</keyword>
<evidence type="ECO:0000256" key="7">
    <source>
        <dbReference type="RuleBase" id="RU000461"/>
    </source>
</evidence>
<keyword evidence="7" id="KW-0560">Oxidoreductase</keyword>
<keyword evidence="8" id="KW-1133">Transmembrane helix</keyword>
<evidence type="ECO:0000256" key="2">
    <source>
        <dbReference type="ARBA" id="ARBA00010617"/>
    </source>
</evidence>
<evidence type="ECO:0000256" key="3">
    <source>
        <dbReference type="ARBA" id="ARBA00022617"/>
    </source>
</evidence>
<proteinExistence type="inferred from homology"/>
<evidence type="ECO:0000256" key="4">
    <source>
        <dbReference type="ARBA" id="ARBA00022723"/>
    </source>
</evidence>
<dbReference type="InterPro" id="IPR002401">
    <property type="entry name" value="Cyt_P450_E_grp-I"/>
</dbReference>
<dbReference type="EMBL" id="MU839827">
    <property type="protein sequence ID" value="KAK1760547.1"/>
    <property type="molecule type" value="Genomic_DNA"/>
</dbReference>
<accession>A0AAJ0BM98</accession>
<dbReference type="GO" id="GO:0005506">
    <property type="term" value="F:iron ion binding"/>
    <property type="evidence" value="ECO:0007669"/>
    <property type="project" value="InterPro"/>
</dbReference>
<evidence type="ECO:0000313" key="10">
    <source>
        <dbReference type="Proteomes" id="UP001239445"/>
    </source>
</evidence>
<dbReference type="GO" id="GO:0016705">
    <property type="term" value="F:oxidoreductase activity, acting on paired donors, with incorporation or reduction of molecular oxygen"/>
    <property type="evidence" value="ECO:0007669"/>
    <property type="project" value="InterPro"/>
</dbReference>
<comment type="cofactor">
    <cofactor evidence="1 6">
        <name>heme</name>
        <dbReference type="ChEBI" id="CHEBI:30413"/>
    </cofactor>
</comment>
<dbReference type="PROSITE" id="PS00086">
    <property type="entry name" value="CYTOCHROME_P450"/>
    <property type="match status" value="1"/>
</dbReference>
<evidence type="ECO:0000256" key="8">
    <source>
        <dbReference type="SAM" id="Phobius"/>
    </source>
</evidence>
<organism evidence="9 10">
    <name type="scientific">Echria macrotheca</name>
    <dbReference type="NCBI Taxonomy" id="438768"/>
    <lineage>
        <taxon>Eukaryota</taxon>
        <taxon>Fungi</taxon>
        <taxon>Dikarya</taxon>
        <taxon>Ascomycota</taxon>
        <taxon>Pezizomycotina</taxon>
        <taxon>Sordariomycetes</taxon>
        <taxon>Sordariomycetidae</taxon>
        <taxon>Sordariales</taxon>
        <taxon>Schizotheciaceae</taxon>
        <taxon>Echria</taxon>
    </lineage>
</organism>
<dbReference type="Gene3D" id="1.10.630.10">
    <property type="entry name" value="Cytochrome P450"/>
    <property type="match status" value="1"/>
</dbReference>
<dbReference type="GO" id="GO:0020037">
    <property type="term" value="F:heme binding"/>
    <property type="evidence" value="ECO:0007669"/>
    <property type="project" value="InterPro"/>
</dbReference>
<feature type="binding site" description="axial binding residue" evidence="6">
    <location>
        <position position="552"/>
    </location>
    <ligand>
        <name>heme</name>
        <dbReference type="ChEBI" id="CHEBI:30413"/>
    </ligand>
    <ligandPart>
        <name>Fe</name>
        <dbReference type="ChEBI" id="CHEBI:18248"/>
    </ligandPart>
</feature>
<dbReference type="PRINTS" id="PR00463">
    <property type="entry name" value="EP450I"/>
</dbReference>
<keyword evidence="5 6" id="KW-0408">Iron</keyword>
<dbReference type="Proteomes" id="UP001239445">
    <property type="component" value="Unassembled WGS sequence"/>
</dbReference>
<dbReference type="InterPro" id="IPR001128">
    <property type="entry name" value="Cyt_P450"/>
</dbReference>
<gene>
    <name evidence="9" type="ORF">QBC47DRAFT_8534</name>
</gene>
<keyword evidence="3 6" id="KW-0349">Heme</keyword>
<comment type="similarity">
    <text evidence="2 7">Belongs to the cytochrome P450 family.</text>
</comment>
<dbReference type="InterPro" id="IPR036396">
    <property type="entry name" value="Cyt_P450_sf"/>
</dbReference>
<dbReference type="InterPro" id="IPR017972">
    <property type="entry name" value="Cyt_P450_CS"/>
</dbReference>